<dbReference type="GeneTree" id="ENSGT00950000183025"/>
<evidence type="ECO:0000256" key="3">
    <source>
        <dbReference type="ARBA" id="ARBA00022833"/>
    </source>
</evidence>
<feature type="region of interest" description="Disordered" evidence="7">
    <location>
        <begin position="591"/>
        <end position="637"/>
    </location>
</feature>
<name>A0A3B3R3N3_9TELE</name>
<feature type="compositionally biased region" description="Polar residues" evidence="7">
    <location>
        <begin position="734"/>
        <end position="749"/>
    </location>
</feature>
<dbReference type="CDD" id="cd21970">
    <property type="entry name" value="Zn-C2H2_TAX1BP1_rpt2"/>
    <property type="match status" value="1"/>
</dbReference>
<evidence type="ECO:0000256" key="4">
    <source>
        <dbReference type="ARBA" id="ARBA00023054"/>
    </source>
</evidence>
<keyword evidence="2 6" id="KW-0863">Zinc-finger</keyword>
<sequence>MALFPEGASATGPMETSNFAHVIFQNVGKSFLPHAALECHYTLTPFIKPHQKDWVGIFKVGWSTARDYYTFLWSPYPENYVEGSTVHRTVVFQGYYVPKDDGEFYQFCYVTHKGDIRGASTPFQFRADTPTEDDLLTVEDESNSDILVVTTKVGLLEQKVEEAQKEREELLTAMALLQKEKEQLREERERLQGESEDERQASVHLRSKNQELLQSSQILQDEKEEVRKKHEEATGRIRQLEEDLIGVTQKGIQKETELDGLKDRLRKLTSEKDTLESQLKNERDERELYKIHLKNTELENTKLTAQLQMLKSVDMNKEITVAQLQEEVGRLKACVAQKESLHKELLASSASPEATSALKEQLRQKEEQLQATRQQAAMLSSELRDAAAARDRTMSELYHARLGAEALRANLTDAQAECRRMQGQLEKLRAAGCQEARGEEEPGVGVASEKEAELQREVEDLKLRLQMAAEHYKDMCRECQKLRKQVAKLSGQQGDSNKGSACSSPAPESPTRSESPESPTAGGLAGVDVLLDTLTQERSRGAGREASDRYRKCKQMLNEERERSCMFADELAKMEEKWKEQCRINESLKQQLAEEEERRKGQVAEEDHEVRDLREKDKAEEELQKNSAGNSASPGTESAAALPIFLQYPLPYPQDPAPISLVPQRPAELQFGNPYTAPNARDGADGEFSPERASRPSPAGPPSWDNNVVCIQPSRNLSPPDGLEDPEDRGNLQGGDTEQPATHDSQSSLLGGSQNRFCFDSSLDIHKRCPLCEVIFPPHYEQSKFEQHVESHWKVCPMCSEQFPLDCDQQLFENHVLTHFDGNVLNFD</sequence>
<dbReference type="Pfam" id="PF17751">
    <property type="entry name" value="SKICH"/>
    <property type="match status" value="1"/>
</dbReference>
<feature type="compositionally biased region" description="Polar residues" evidence="7">
    <location>
        <begin position="490"/>
        <end position="502"/>
    </location>
</feature>
<dbReference type="InterPro" id="IPR041641">
    <property type="entry name" value="CALCOCO1/2_Zn_UBZ1"/>
</dbReference>
<proteinExistence type="predicted"/>
<feature type="region of interest" description="Disordered" evidence="7">
    <location>
        <begin position="490"/>
        <end position="551"/>
    </location>
</feature>
<dbReference type="CDD" id="cd21969">
    <property type="entry name" value="Zn-C2H2_TAX1BP1_rpt1"/>
    <property type="match status" value="1"/>
</dbReference>
<dbReference type="Pfam" id="PF18112">
    <property type="entry name" value="Zn-C2H2_12"/>
    <property type="match status" value="2"/>
</dbReference>
<dbReference type="Gene3D" id="2.60.40.2840">
    <property type="match status" value="1"/>
</dbReference>
<evidence type="ECO:0000256" key="1">
    <source>
        <dbReference type="ARBA" id="ARBA00022723"/>
    </source>
</evidence>
<evidence type="ECO:0000256" key="2">
    <source>
        <dbReference type="ARBA" id="ARBA00022771"/>
    </source>
</evidence>
<evidence type="ECO:0000313" key="9">
    <source>
        <dbReference type="Ensembl" id="ENSPKIP00000012301.1"/>
    </source>
</evidence>
<dbReference type="InterPro" id="IPR041611">
    <property type="entry name" value="SKICH"/>
</dbReference>
<dbReference type="STRING" id="1676925.ENSPKIP00000012301"/>
<accession>A0A3B3R3N3</accession>
<dbReference type="PROSITE" id="PS51905">
    <property type="entry name" value="ZF_UBZ1"/>
    <property type="match status" value="2"/>
</dbReference>
<dbReference type="InterPro" id="IPR051002">
    <property type="entry name" value="UBA_autophagy_assoc_protein"/>
</dbReference>
<evidence type="ECO:0000256" key="7">
    <source>
        <dbReference type="SAM" id="MobiDB-lite"/>
    </source>
</evidence>
<reference evidence="9" key="2">
    <citation type="submission" date="2025-09" db="UniProtKB">
        <authorList>
            <consortium name="Ensembl"/>
        </authorList>
    </citation>
    <scope>IDENTIFICATION</scope>
</reference>
<feature type="domain" description="UBZ1-type" evidence="8">
    <location>
        <begin position="766"/>
        <end position="792"/>
    </location>
</feature>
<keyword evidence="1" id="KW-0479">Metal-binding</keyword>
<feature type="domain" description="UBZ1-type" evidence="8">
    <location>
        <begin position="793"/>
        <end position="819"/>
    </location>
</feature>
<feature type="region of interest" description="Disordered" evidence="7">
    <location>
        <begin position="670"/>
        <end position="749"/>
    </location>
</feature>
<evidence type="ECO:0000256" key="6">
    <source>
        <dbReference type="PROSITE-ProRule" id="PRU01253"/>
    </source>
</evidence>
<dbReference type="Ensembl" id="ENSPKIT00000036692.1">
    <property type="protein sequence ID" value="ENSPKIP00000012301.1"/>
    <property type="gene ID" value="ENSPKIG00000000144.1"/>
</dbReference>
<feature type="compositionally biased region" description="Low complexity" evidence="7">
    <location>
        <begin position="503"/>
        <end position="521"/>
    </location>
</feature>
<feature type="region of interest" description="Disordered" evidence="7">
    <location>
        <begin position="186"/>
        <end position="207"/>
    </location>
</feature>
<protein>
    <submittedName>
        <fullName evidence="9">Tax1 (human T-cell leukemia virus type I) binding protein 1a</fullName>
    </submittedName>
</protein>
<dbReference type="Gene3D" id="6.20.250.40">
    <property type="match status" value="1"/>
</dbReference>
<feature type="compositionally biased region" description="Basic and acidic residues" evidence="7">
    <location>
        <begin position="535"/>
        <end position="550"/>
    </location>
</feature>
<evidence type="ECO:0000313" key="10">
    <source>
        <dbReference type="Proteomes" id="UP000261540"/>
    </source>
</evidence>
<dbReference type="InterPro" id="IPR012852">
    <property type="entry name" value="CALCOCO1-like"/>
</dbReference>
<dbReference type="Pfam" id="PF07888">
    <property type="entry name" value="CALCOCO1"/>
    <property type="match status" value="1"/>
</dbReference>
<keyword evidence="4" id="KW-0175">Coiled coil</keyword>
<dbReference type="FunFam" id="2.60.40.2840:FF:000002">
    <property type="entry name" value="Tax1-binding protein 1 isoform 2"/>
    <property type="match status" value="1"/>
</dbReference>
<feature type="compositionally biased region" description="Polar residues" evidence="7">
    <location>
        <begin position="625"/>
        <end position="636"/>
    </location>
</feature>
<keyword evidence="3" id="KW-0862">Zinc</keyword>
<comment type="function">
    <text evidence="5">May have anti-apoptotic activity.</text>
</comment>
<dbReference type="PANTHER" id="PTHR31915">
    <property type="entry name" value="SKICH DOMAIN-CONTAINING PROTEIN"/>
    <property type="match status" value="1"/>
</dbReference>
<evidence type="ECO:0000259" key="8">
    <source>
        <dbReference type="PROSITE" id="PS51905"/>
    </source>
</evidence>
<feature type="compositionally biased region" description="Basic and acidic residues" evidence="7">
    <location>
        <begin position="596"/>
        <end position="624"/>
    </location>
</feature>
<dbReference type="Proteomes" id="UP000261540">
    <property type="component" value="Unplaced"/>
</dbReference>
<feature type="region of interest" description="Disordered" evidence="7">
    <location>
        <begin position="346"/>
        <end position="375"/>
    </location>
</feature>
<evidence type="ECO:0000256" key="5">
    <source>
        <dbReference type="ARBA" id="ARBA00054517"/>
    </source>
</evidence>
<dbReference type="GO" id="GO:0008270">
    <property type="term" value="F:zinc ion binding"/>
    <property type="evidence" value="ECO:0007669"/>
    <property type="project" value="UniProtKB-KW"/>
</dbReference>
<keyword evidence="10" id="KW-1185">Reference proteome</keyword>
<feature type="compositionally biased region" description="Basic and acidic residues" evidence="7">
    <location>
        <begin position="186"/>
        <end position="201"/>
    </location>
</feature>
<dbReference type="PANTHER" id="PTHR31915:SF7">
    <property type="entry name" value="TAX1-BINDING PROTEIN 1 HOMOLOG A"/>
    <property type="match status" value="1"/>
</dbReference>
<organism evidence="9 10">
    <name type="scientific">Paramormyrops kingsleyae</name>
    <dbReference type="NCBI Taxonomy" id="1676925"/>
    <lineage>
        <taxon>Eukaryota</taxon>
        <taxon>Metazoa</taxon>
        <taxon>Chordata</taxon>
        <taxon>Craniata</taxon>
        <taxon>Vertebrata</taxon>
        <taxon>Euteleostomi</taxon>
        <taxon>Actinopterygii</taxon>
        <taxon>Neopterygii</taxon>
        <taxon>Teleostei</taxon>
        <taxon>Osteoglossocephala</taxon>
        <taxon>Osteoglossomorpha</taxon>
        <taxon>Osteoglossiformes</taxon>
        <taxon>Mormyridae</taxon>
        <taxon>Paramormyrops</taxon>
    </lineage>
</organism>
<dbReference type="AlphaFoldDB" id="A0A3B3R3N3"/>
<reference evidence="9" key="1">
    <citation type="submission" date="2025-08" db="UniProtKB">
        <authorList>
            <consortium name="Ensembl"/>
        </authorList>
    </citation>
    <scope>IDENTIFICATION</scope>
</reference>